<evidence type="ECO:0000313" key="1">
    <source>
        <dbReference type="EMBL" id="GAA0185023.1"/>
    </source>
</evidence>
<gene>
    <name evidence="1" type="ORF">LIER_32311</name>
</gene>
<accession>A0AAV3RTH5</accession>
<organism evidence="1 2">
    <name type="scientific">Lithospermum erythrorhizon</name>
    <name type="common">Purple gromwell</name>
    <name type="synonym">Lithospermum officinale var. erythrorhizon</name>
    <dbReference type="NCBI Taxonomy" id="34254"/>
    <lineage>
        <taxon>Eukaryota</taxon>
        <taxon>Viridiplantae</taxon>
        <taxon>Streptophyta</taxon>
        <taxon>Embryophyta</taxon>
        <taxon>Tracheophyta</taxon>
        <taxon>Spermatophyta</taxon>
        <taxon>Magnoliopsida</taxon>
        <taxon>eudicotyledons</taxon>
        <taxon>Gunneridae</taxon>
        <taxon>Pentapetalae</taxon>
        <taxon>asterids</taxon>
        <taxon>lamiids</taxon>
        <taxon>Boraginales</taxon>
        <taxon>Boraginaceae</taxon>
        <taxon>Boraginoideae</taxon>
        <taxon>Lithospermeae</taxon>
        <taxon>Lithospermum</taxon>
    </lineage>
</organism>
<keyword evidence="2" id="KW-1185">Reference proteome</keyword>
<comment type="caution">
    <text evidence="1">The sequence shown here is derived from an EMBL/GenBank/DDBJ whole genome shotgun (WGS) entry which is preliminary data.</text>
</comment>
<dbReference type="AlphaFoldDB" id="A0AAV3RTH5"/>
<evidence type="ECO:0000313" key="2">
    <source>
        <dbReference type="Proteomes" id="UP001454036"/>
    </source>
</evidence>
<proteinExistence type="predicted"/>
<dbReference type="EMBL" id="BAABME010012358">
    <property type="protein sequence ID" value="GAA0185023.1"/>
    <property type="molecule type" value="Genomic_DNA"/>
</dbReference>
<protein>
    <submittedName>
        <fullName evidence="1">Uncharacterized protein</fullName>
    </submittedName>
</protein>
<dbReference type="Proteomes" id="UP001454036">
    <property type="component" value="Unassembled WGS sequence"/>
</dbReference>
<name>A0AAV3RTH5_LITER</name>
<sequence>MDEVILDSLLYQASIGQCNGGTFSSLAYTYANSNVAKWKEKPIPFYDKLEELFGKDRATADNVVIEQQEITL</sequence>
<reference evidence="1 2" key="1">
    <citation type="submission" date="2024-01" db="EMBL/GenBank/DDBJ databases">
        <title>The complete chloroplast genome sequence of Lithospermum erythrorhizon: insights into the phylogenetic relationship among Boraginaceae species and the maternal lineages of purple gromwells.</title>
        <authorList>
            <person name="Okada T."/>
            <person name="Watanabe K."/>
        </authorList>
    </citation>
    <scope>NUCLEOTIDE SEQUENCE [LARGE SCALE GENOMIC DNA]</scope>
</reference>